<evidence type="ECO:0000256" key="6">
    <source>
        <dbReference type="ARBA" id="ARBA00022525"/>
    </source>
</evidence>
<evidence type="ECO:0000256" key="7">
    <source>
        <dbReference type="ARBA" id="ARBA00022645"/>
    </source>
</evidence>
<dbReference type="InterPro" id="IPR007484">
    <property type="entry name" value="Peptidase_M28"/>
</dbReference>
<evidence type="ECO:0000256" key="20">
    <source>
        <dbReference type="ARBA" id="ARBA00033328"/>
    </source>
</evidence>
<dbReference type="GO" id="GO:0004180">
    <property type="term" value="F:carboxypeptidase activity"/>
    <property type="evidence" value="ECO:0007669"/>
    <property type="project" value="UniProtKB-KW"/>
</dbReference>
<evidence type="ECO:0000256" key="18">
    <source>
        <dbReference type="ARBA" id="ARBA00023228"/>
    </source>
</evidence>
<keyword evidence="12" id="KW-0256">Endoplasmic reticulum</keyword>
<dbReference type="Gene3D" id="3.40.630.10">
    <property type="entry name" value="Zn peptidases"/>
    <property type="match status" value="1"/>
</dbReference>
<evidence type="ECO:0000256" key="4">
    <source>
        <dbReference type="ARBA" id="ARBA00004613"/>
    </source>
</evidence>
<keyword evidence="7" id="KW-0121">Carboxypeptidase</keyword>
<dbReference type="PANTHER" id="PTHR12053:SF3">
    <property type="entry name" value="CARBOXYPEPTIDASE Q"/>
    <property type="match status" value="1"/>
</dbReference>
<dbReference type="InterPro" id="IPR039866">
    <property type="entry name" value="CPQ"/>
</dbReference>
<organism evidence="23 24">
    <name type="scientific">Phaeodactylibacter luteus</name>
    <dbReference type="NCBI Taxonomy" id="1564516"/>
    <lineage>
        <taxon>Bacteria</taxon>
        <taxon>Pseudomonadati</taxon>
        <taxon>Bacteroidota</taxon>
        <taxon>Saprospiria</taxon>
        <taxon>Saprospirales</taxon>
        <taxon>Haliscomenobacteraceae</taxon>
        <taxon>Phaeodactylibacter</taxon>
    </lineage>
</organism>
<comment type="subunit">
    <text evidence="19">Homodimer. The monomeric form is inactive while the homodimer is active.</text>
</comment>
<keyword evidence="10 21" id="KW-0732">Signal</keyword>
<evidence type="ECO:0000256" key="1">
    <source>
        <dbReference type="ARBA" id="ARBA00004240"/>
    </source>
</evidence>
<dbReference type="GO" id="GO:0005764">
    <property type="term" value="C:lysosome"/>
    <property type="evidence" value="ECO:0007669"/>
    <property type="project" value="UniProtKB-SubCell"/>
</dbReference>
<evidence type="ECO:0000256" key="8">
    <source>
        <dbReference type="ARBA" id="ARBA00022670"/>
    </source>
</evidence>
<keyword evidence="24" id="KW-1185">Reference proteome</keyword>
<keyword evidence="11" id="KW-0378">Hydrolase</keyword>
<feature type="domain" description="Peptidase M28" evidence="22">
    <location>
        <begin position="295"/>
        <end position="504"/>
    </location>
</feature>
<dbReference type="GO" id="GO:0005576">
    <property type="term" value="C:extracellular region"/>
    <property type="evidence" value="ECO:0007669"/>
    <property type="project" value="UniProtKB-SubCell"/>
</dbReference>
<sequence length="529" mass="59077">MKKQLLAGLIGLGLMGAAQAQAQEPVNEDLVAAIRKHGLDESRAMETAEMIMDVYGPRLTGSPMLDRATDWAVKELKSWGMENVHTEEWGPFGRGWELQHFEMHAHTPNYWPLIAVPKAWSPSVKNAKGEVIYLQADTKEELDAYKGKLKGKFVLLDTLRSVDEWFDAPARRYEAEDLLEMANADMPTPRPRRNYNTTGGFSFNKYLWEVLAEEKPIAVLDRSYKGDLGTVFVSGARSGEWGSVREDGADVVPQVTLAVEHYNRLFRLLQRGMPVELSLDMKTMYHNPDGGMERNIIAEIPGTDLKDEVVIFGAHFDSWHAATGATDNGAGSTVMMEAARILLEAIKETGIQPRRTLRLALWTGEEQGLFGSRGYVGEHYAEFPEGTYNPQSLKPAQEKVSAYYNLDNGTGKVRGVYLQGNPNVAPIFRAWLEPFKDLDAGTLTLSNTGGTDHLAFDAVGIPGFQFIQDPMAYFTRTHHSNMDNLDHLVEDDIKQAATIIASFVMHTAMRDEMLPRKPLELEAEADSKR</sequence>
<keyword evidence="6" id="KW-0964">Secreted</keyword>
<evidence type="ECO:0000256" key="19">
    <source>
        <dbReference type="ARBA" id="ARBA00025833"/>
    </source>
</evidence>
<keyword evidence="9" id="KW-0479">Metal-binding</keyword>
<evidence type="ECO:0000256" key="9">
    <source>
        <dbReference type="ARBA" id="ARBA00022723"/>
    </source>
</evidence>
<dbReference type="SUPFAM" id="SSF53187">
    <property type="entry name" value="Zn-dependent exopeptidases"/>
    <property type="match status" value="1"/>
</dbReference>
<dbReference type="EMBL" id="VOOR01000029">
    <property type="protein sequence ID" value="TXB62460.1"/>
    <property type="molecule type" value="Genomic_DNA"/>
</dbReference>
<keyword evidence="17" id="KW-0325">Glycoprotein</keyword>
<evidence type="ECO:0000256" key="16">
    <source>
        <dbReference type="ARBA" id="ARBA00023145"/>
    </source>
</evidence>
<dbReference type="OrthoDB" id="9769665at2"/>
<evidence type="ECO:0000313" key="23">
    <source>
        <dbReference type="EMBL" id="TXB62460.1"/>
    </source>
</evidence>
<dbReference type="Pfam" id="PF04389">
    <property type="entry name" value="Peptidase_M28"/>
    <property type="match status" value="1"/>
</dbReference>
<evidence type="ECO:0000256" key="12">
    <source>
        <dbReference type="ARBA" id="ARBA00022824"/>
    </source>
</evidence>
<comment type="caution">
    <text evidence="23">The sequence shown here is derived from an EMBL/GenBank/DDBJ whole genome shotgun (WGS) entry which is preliminary data.</text>
</comment>
<evidence type="ECO:0000256" key="10">
    <source>
        <dbReference type="ARBA" id="ARBA00022729"/>
    </source>
</evidence>
<keyword evidence="15" id="KW-0482">Metalloprotease</keyword>
<keyword evidence="13" id="KW-0862">Zinc</keyword>
<feature type="signal peptide" evidence="21">
    <location>
        <begin position="1"/>
        <end position="22"/>
    </location>
</feature>
<keyword evidence="18" id="KW-0458">Lysosome</keyword>
<evidence type="ECO:0000256" key="2">
    <source>
        <dbReference type="ARBA" id="ARBA00004371"/>
    </source>
</evidence>
<evidence type="ECO:0000256" key="13">
    <source>
        <dbReference type="ARBA" id="ARBA00022833"/>
    </source>
</evidence>
<reference evidence="23 24" key="1">
    <citation type="submission" date="2019-08" db="EMBL/GenBank/DDBJ databases">
        <title>Genome of Phaeodactylibacter luteus.</title>
        <authorList>
            <person name="Bowman J.P."/>
        </authorList>
    </citation>
    <scope>NUCLEOTIDE SEQUENCE [LARGE SCALE GENOMIC DNA]</scope>
    <source>
        <strain evidence="23 24">KCTC 42180</strain>
    </source>
</reference>
<dbReference type="Proteomes" id="UP000321580">
    <property type="component" value="Unassembled WGS sequence"/>
</dbReference>
<evidence type="ECO:0000313" key="24">
    <source>
        <dbReference type="Proteomes" id="UP000321580"/>
    </source>
</evidence>
<evidence type="ECO:0000256" key="15">
    <source>
        <dbReference type="ARBA" id="ARBA00023049"/>
    </source>
</evidence>
<dbReference type="GO" id="GO:0046872">
    <property type="term" value="F:metal ion binding"/>
    <property type="evidence" value="ECO:0007669"/>
    <property type="project" value="UniProtKB-KW"/>
</dbReference>
<dbReference type="RefSeq" id="WP_147168136.1">
    <property type="nucleotide sequence ID" value="NZ_VOOR01000029.1"/>
</dbReference>
<evidence type="ECO:0000256" key="14">
    <source>
        <dbReference type="ARBA" id="ARBA00023034"/>
    </source>
</evidence>
<dbReference type="Gene3D" id="3.50.30.30">
    <property type="match status" value="1"/>
</dbReference>
<evidence type="ECO:0000256" key="3">
    <source>
        <dbReference type="ARBA" id="ARBA00004555"/>
    </source>
</evidence>
<evidence type="ECO:0000256" key="21">
    <source>
        <dbReference type="SAM" id="SignalP"/>
    </source>
</evidence>
<feature type="chain" id="PRO_5023020017" description="Carboxypeptidase Q" evidence="21">
    <location>
        <begin position="23"/>
        <end position="529"/>
    </location>
</feature>
<proteinExistence type="predicted"/>
<protein>
    <recommendedName>
        <fullName evidence="5">Carboxypeptidase Q</fullName>
    </recommendedName>
    <alternativeName>
        <fullName evidence="20">Plasma glutamate carboxypeptidase</fullName>
    </alternativeName>
</protein>
<comment type="subcellular location">
    <subcellularLocation>
        <location evidence="1">Endoplasmic reticulum</location>
    </subcellularLocation>
    <subcellularLocation>
        <location evidence="3">Golgi apparatus</location>
    </subcellularLocation>
    <subcellularLocation>
        <location evidence="2">Lysosome</location>
    </subcellularLocation>
    <subcellularLocation>
        <location evidence="4">Secreted</location>
    </subcellularLocation>
</comment>
<dbReference type="PANTHER" id="PTHR12053">
    <property type="entry name" value="PROTEASE FAMILY M28 PLASMA GLUTAMATE CARBOXYPEPTIDASE-RELATED"/>
    <property type="match status" value="1"/>
</dbReference>
<dbReference type="GO" id="GO:0006508">
    <property type="term" value="P:proteolysis"/>
    <property type="evidence" value="ECO:0007669"/>
    <property type="project" value="UniProtKB-KW"/>
</dbReference>
<keyword evidence="14" id="KW-0333">Golgi apparatus</keyword>
<evidence type="ECO:0000259" key="22">
    <source>
        <dbReference type="Pfam" id="PF04389"/>
    </source>
</evidence>
<dbReference type="AlphaFoldDB" id="A0A5C6RLG5"/>
<gene>
    <name evidence="23" type="ORF">FRY97_13790</name>
</gene>
<accession>A0A5C6RLG5</accession>
<keyword evidence="8" id="KW-0645">Protease</keyword>
<keyword evidence="16" id="KW-0865">Zymogen</keyword>
<evidence type="ECO:0000256" key="11">
    <source>
        <dbReference type="ARBA" id="ARBA00022801"/>
    </source>
</evidence>
<dbReference type="GO" id="GO:0070573">
    <property type="term" value="F:metallodipeptidase activity"/>
    <property type="evidence" value="ECO:0007669"/>
    <property type="project" value="InterPro"/>
</dbReference>
<evidence type="ECO:0000256" key="5">
    <source>
        <dbReference type="ARBA" id="ARBA00014116"/>
    </source>
</evidence>
<evidence type="ECO:0000256" key="17">
    <source>
        <dbReference type="ARBA" id="ARBA00023180"/>
    </source>
</evidence>
<name>A0A5C6RLG5_9BACT</name>